<evidence type="ECO:0000256" key="1">
    <source>
        <dbReference type="SAM" id="Phobius"/>
    </source>
</evidence>
<dbReference type="Proteomes" id="UP001054945">
    <property type="component" value="Unassembled WGS sequence"/>
</dbReference>
<dbReference type="AlphaFoldDB" id="A0AAV4S2J5"/>
<keyword evidence="3" id="KW-1185">Reference proteome</keyword>
<accession>A0AAV4S2J5</accession>
<dbReference type="EMBL" id="BPLR01008868">
    <property type="protein sequence ID" value="GIY27880.1"/>
    <property type="molecule type" value="Genomic_DNA"/>
</dbReference>
<keyword evidence="1" id="KW-1133">Transmembrane helix</keyword>
<proteinExistence type="predicted"/>
<gene>
    <name evidence="2" type="ORF">CEXT_404161</name>
</gene>
<organism evidence="2 3">
    <name type="scientific">Caerostris extrusa</name>
    <name type="common">Bark spider</name>
    <name type="synonym">Caerostris bankana</name>
    <dbReference type="NCBI Taxonomy" id="172846"/>
    <lineage>
        <taxon>Eukaryota</taxon>
        <taxon>Metazoa</taxon>
        <taxon>Ecdysozoa</taxon>
        <taxon>Arthropoda</taxon>
        <taxon>Chelicerata</taxon>
        <taxon>Arachnida</taxon>
        <taxon>Araneae</taxon>
        <taxon>Araneomorphae</taxon>
        <taxon>Entelegynae</taxon>
        <taxon>Araneoidea</taxon>
        <taxon>Araneidae</taxon>
        <taxon>Caerostris</taxon>
    </lineage>
</organism>
<evidence type="ECO:0000313" key="3">
    <source>
        <dbReference type="Proteomes" id="UP001054945"/>
    </source>
</evidence>
<protein>
    <submittedName>
        <fullName evidence="2">Uncharacterized protein</fullName>
    </submittedName>
</protein>
<comment type="caution">
    <text evidence="2">The sequence shown here is derived from an EMBL/GenBank/DDBJ whole genome shotgun (WGS) entry which is preliminary data.</text>
</comment>
<keyword evidence="1" id="KW-0812">Transmembrane</keyword>
<feature type="transmembrane region" description="Helical" evidence="1">
    <location>
        <begin position="38"/>
        <end position="57"/>
    </location>
</feature>
<sequence length="90" mass="10285">MSNLGDIVSNKHGNAFTEQVEGKNCGINTKSNKIVRGYSVASSLWFVILLLNSRMAFRAVTAELKMEVLRERELRETLEKQLLEEQRTRS</sequence>
<keyword evidence="1" id="KW-0472">Membrane</keyword>
<name>A0AAV4S2J5_CAEEX</name>
<reference evidence="2 3" key="1">
    <citation type="submission" date="2021-06" db="EMBL/GenBank/DDBJ databases">
        <title>Caerostris extrusa draft genome.</title>
        <authorList>
            <person name="Kono N."/>
            <person name="Arakawa K."/>
        </authorList>
    </citation>
    <scope>NUCLEOTIDE SEQUENCE [LARGE SCALE GENOMIC DNA]</scope>
</reference>
<evidence type="ECO:0000313" key="2">
    <source>
        <dbReference type="EMBL" id="GIY27880.1"/>
    </source>
</evidence>